<proteinExistence type="predicted"/>
<evidence type="ECO:0000313" key="2">
    <source>
        <dbReference type="EMBL" id="KAF6002455.1"/>
    </source>
</evidence>
<comment type="caution">
    <text evidence="2">The sequence shown here is derived from an EMBL/GenBank/DDBJ whole genome shotgun (WGS) entry which is preliminary data.</text>
</comment>
<protein>
    <submittedName>
        <fullName evidence="2">Uncharacterized protein</fullName>
    </submittedName>
</protein>
<dbReference type="Proteomes" id="UP000530660">
    <property type="component" value="Unassembled WGS sequence"/>
</dbReference>
<organism evidence="2 3">
    <name type="scientific">Cyanidiococcus yangmingshanensis</name>
    <dbReference type="NCBI Taxonomy" id="2690220"/>
    <lineage>
        <taxon>Eukaryota</taxon>
        <taxon>Rhodophyta</taxon>
        <taxon>Bangiophyceae</taxon>
        <taxon>Cyanidiales</taxon>
        <taxon>Cyanidiaceae</taxon>
        <taxon>Cyanidiococcus</taxon>
    </lineage>
</organism>
<name>A0A7J7IH85_9RHOD</name>
<gene>
    <name evidence="2" type="ORF">F1559_002613</name>
</gene>
<evidence type="ECO:0000256" key="1">
    <source>
        <dbReference type="SAM" id="MobiDB-lite"/>
    </source>
</evidence>
<dbReference type="EMBL" id="VWRR01000010">
    <property type="protein sequence ID" value="KAF6002455.1"/>
    <property type="molecule type" value="Genomic_DNA"/>
</dbReference>
<evidence type="ECO:0000313" key="3">
    <source>
        <dbReference type="Proteomes" id="UP000530660"/>
    </source>
</evidence>
<accession>A0A7J7IH85</accession>
<sequence>MRDLSANSSSGAGPTAEKPTADARVFSESETELILREILLDGSFDELRSGILEKLRASGELETLRVQAQAVARGALERHEDEVQRAFLASVGRVEDAKRSELLALIRAELYRGELSRVFDRKLQRALDRGEFAEKVWQSLSRVYARIHQQD</sequence>
<feature type="compositionally biased region" description="Polar residues" evidence="1">
    <location>
        <begin position="1"/>
        <end position="12"/>
    </location>
</feature>
<reference evidence="2 3" key="1">
    <citation type="journal article" date="2020" name="J. Phycol.">
        <title>Comparative genome analysis reveals Cyanidiococcus gen. nov., a new extremophilic red algal genus sister to Cyanidioschyzon (Cyanidioschyzonaceae, Rhodophyta).</title>
        <authorList>
            <person name="Liu S.-L."/>
            <person name="Chiang Y.-R."/>
            <person name="Yoon H.S."/>
            <person name="Fu H.-Y."/>
        </authorList>
    </citation>
    <scope>NUCLEOTIDE SEQUENCE [LARGE SCALE GENOMIC DNA]</scope>
    <source>
        <strain evidence="2 3">THAL066</strain>
    </source>
</reference>
<feature type="region of interest" description="Disordered" evidence="1">
    <location>
        <begin position="1"/>
        <end position="24"/>
    </location>
</feature>
<keyword evidence="3" id="KW-1185">Reference proteome</keyword>
<dbReference type="AlphaFoldDB" id="A0A7J7IH85"/>